<reference evidence="9 10" key="2">
    <citation type="submission" date="2021-01" db="EMBL/GenBank/DDBJ databases">
        <title>Genomic Encyclopedia of Type Strains, Phase IV (KMG-IV): sequencing the most valuable type-strain genomes for metagenomic binning, comparative biology and taxonomic classification.</title>
        <authorList>
            <person name="Goeker M."/>
        </authorList>
    </citation>
    <scope>NUCLEOTIDE SEQUENCE [LARGE SCALE GENOMIC DNA]</scope>
    <source>
        <strain evidence="9 10">DSM 6130</strain>
    </source>
</reference>
<dbReference type="Proteomes" id="UP001143400">
    <property type="component" value="Unassembled WGS sequence"/>
</dbReference>
<feature type="transmembrane region" description="Helical" evidence="6">
    <location>
        <begin position="113"/>
        <end position="130"/>
    </location>
</feature>
<dbReference type="InterPro" id="IPR017850">
    <property type="entry name" value="Alkaline_phosphatase_core_sf"/>
</dbReference>
<keyword evidence="10" id="KW-1185">Reference proteome</keyword>
<dbReference type="Proteomes" id="UP000758856">
    <property type="component" value="Unassembled WGS sequence"/>
</dbReference>
<protein>
    <submittedName>
        <fullName evidence="8">Capsular polysaccharide biosynthesis protein</fullName>
    </submittedName>
    <submittedName>
        <fullName evidence="9">Phosphoglycerol transferase MdoB-like AlkP superfamily enzyme</fullName>
    </submittedName>
</protein>
<dbReference type="GO" id="GO:0005886">
    <property type="term" value="C:plasma membrane"/>
    <property type="evidence" value="ECO:0007669"/>
    <property type="project" value="UniProtKB-SubCell"/>
</dbReference>
<keyword evidence="5 6" id="KW-0472">Membrane</keyword>
<evidence type="ECO:0000256" key="5">
    <source>
        <dbReference type="ARBA" id="ARBA00023136"/>
    </source>
</evidence>
<feature type="transmembrane region" description="Helical" evidence="6">
    <location>
        <begin position="142"/>
        <end position="161"/>
    </location>
</feature>
<gene>
    <name evidence="8" type="primary">wcbQ</name>
    <name evidence="8" type="ORF">GCM10008170_31620</name>
    <name evidence="9" type="ORF">JOD31_003174</name>
</gene>
<dbReference type="SUPFAM" id="SSF53649">
    <property type="entry name" value="Alkaline phosphatase-like"/>
    <property type="match status" value="1"/>
</dbReference>
<keyword evidence="2" id="KW-1003">Cell membrane</keyword>
<dbReference type="InterPro" id="IPR000917">
    <property type="entry name" value="Sulfatase_N"/>
</dbReference>
<dbReference type="PANTHER" id="PTHR47371">
    <property type="entry name" value="LIPOTEICHOIC ACID SYNTHASE"/>
    <property type="match status" value="1"/>
</dbReference>
<sequence>MIATVAAFVLSFVVSLALETLPPSTQAMRAPWRVVTLRLTLHVVAFALAFAVSWRPWHAALVVCVATFLAAAGSGMKRNILGEPLTFSDGALVRNAIRHPRLYYAEKLAEPRALVVFAVLIVATTLWFSVEPSVFPSGGSFILLGLPPAIALSAFALLRLAAAGRFAQGVVELPADPNRDVARFGLVSTLILHALAWRSMARPSPAAAVAAAALPTPRHPKAGPAVIVAIQIESFVDLAARGVAGPRLPAFERLKNEAICWGRCRVPAEGAYTMRSEFGFLTGFPSDVLGLDAFDPYLTVPHYAARAIPRLFLASGRRTTFLHPYDRRFFDRETLVPQLGFQRFIDGEAFTNAERCGPYVADVAVAAAIAAEVAGAREPLFLFVVTIENHGPWGPGRLPETDDPAKQYARHLVNADRMIARVAEALVDVPGGAALCLYGDHAPARTLHPGLPDRGMTDYLLWSTREKPASPAAREDIAVDELGRRLLTLG</sequence>
<evidence type="ECO:0000256" key="6">
    <source>
        <dbReference type="SAM" id="Phobius"/>
    </source>
</evidence>
<name>A0A9W6IVV4_9HYPH</name>
<comment type="caution">
    <text evidence="8">The sequence shown here is derived from an EMBL/GenBank/DDBJ whole genome shotgun (WGS) entry which is preliminary data.</text>
</comment>
<reference evidence="8" key="3">
    <citation type="submission" date="2023-01" db="EMBL/GenBank/DDBJ databases">
        <authorList>
            <person name="Sun Q."/>
            <person name="Evtushenko L."/>
        </authorList>
    </citation>
    <scope>NUCLEOTIDE SEQUENCE</scope>
    <source>
        <strain evidence="8">VKM B-1606</strain>
    </source>
</reference>
<evidence type="ECO:0000313" key="8">
    <source>
        <dbReference type="EMBL" id="GLK57143.1"/>
    </source>
</evidence>
<dbReference type="Pfam" id="PF00884">
    <property type="entry name" value="Sulfatase"/>
    <property type="match status" value="1"/>
</dbReference>
<dbReference type="Gene3D" id="3.40.720.10">
    <property type="entry name" value="Alkaline Phosphatase, subunit A"/>
    <property type="match status" value="1"/>
</dbReference>
<feature type="transmembrane region" description="Helical" evidence="6">
    <location>
        <begin position="33"/>
        <end position="52"/>
    </location>
</feature>
<feature type="transmembrane region" description="Helical" evidence="6">
    <location>
        <begin position="59"/>
        <end position="76"/>
    </location>
</feature>
<evidence type="ECO:0000256" key="1">
    <source>
        <dbReference type="ARBA" id="ARBA00004651"/>
    </source>
</evidence>
<organism evidence="8 11">
    <name type="scientific">Methylopila capsulata</name>
    <dbReference type="NCBI Taxonomy" id="61654"/>
    <lineage>
        <taxon>Bacteria</taxon>
        <taxon>Pseudomonadati</taxon>
        <taxon>Pseudomonadota</taxon>
        <taxon>Alphaproteobacteria</taxon>
        <taxon>Hyphomicrobiales</taxon>
        <taxon>Methylopilaceae</taxon>
        <taxon>Methylopila</taxon>
    </lineage>
</organism>
<evidence type="ECO:0000259" key="7">
    <source>
        <dbReference type="Pfam" id="PF00884"/>
    </source>
</evidence>
<reference evidence="8" key="1">
    <citation type="journal article" date="2014" name="Int. J. Syst. Evol. Microbiol.">
        <title>Complete genome sequence of Corynebacterium casei LMG S-19264T (=DSM 44701T), isolated from a smear-ripened cheese.</title>
        <authorList>
            <consortium name="US DOE Joint Genome Institute (JGI-PGF)"/>
            <person name="Walter F."/>
            <person name="Albersmeier A."/>
            <person name="Kalinowski J."/>
            <person name="Ruckert C."/>
        </authorList>
    </citation>
    <scope>NUCLEOTIDE SEQUENCE</scope>
    <source>
        <strain evidence="8">VKM B-1606</strain>
    </source>
</reference>
<dbReference type="EMBL" id="BSFF01000003">
    <property type="protein sequence ID" value="GLK57143.1"/>
    <property type="molecule type" value="Genomic_DNA"/>
</dbReference>
<evidence type="ECO:0000256" key="2">
    <source>
        <dbReference type="ARBA" id="ARBA00022475"/>
    </source>
</evidence>
<dbReference type="PANTHER" id="PTHR47371:SF3">
    <property type="entry name" value="PHOSPHOGLYCEROL TRANSFERASE I"/>
    <property type="match status" value="1"/>
</dbReference>
<dbReference type="RefSeq" id="WP_204951374.1">
    <property type="nucleotide sequence ID" value="NZ_BSFF01000003.1"/>
</dbReference>
<evidence type="ECO:0000313" key="9">
    <source>
        <dbReference type="EMBL" id="MBM7852932.1"/>
    </source>
</evidence>
<feature type="domain" description="Sulfatase N-terminal" evidence="7">
    <location>
        <begin position="227"/>
        <end position="486"/>
    </location>
</feature>
<dbReference type="InterPro" id="IPR050448">
    <property type="entry name" value="OpgB/LTA_synthase_biosynth"/>
</dbReference>
<evidence type="ECO:0000256" key="3">
    <source>
        <dbReference type="ARBA" id="ARBA00022692"/>
    </source>
</evidence>
<keyword evidence="3 6" id="KW-0812">Transmembrane</keyword>
<evidence type="ECO:0000256" key="4">
    <source>
        <dbReference type="ARBA" id="ARBA00022989"/>
    </source>
</evidence>
<evidence type="ECO:0000313" key="11">
    <source>
        <dbReference type="Proteomes" id="UP001143400"/>
    </source>
</evidence>
<comment type="subcellular location">
    <subcellularLocation>
        <location evidence="1">Cell membrane</location>
        <topology evidence="1">Multi-pass membrane protein</topology>
    </subcellularLocation>
</comment>
<accession>A0A9W6IVV4</accession>
<dbReference type="EMBL" id="JAFBCY010000003">
    <property type="protein sequence ID" value="MBM7852932.1"/>
    <property type="molecule type" value="Genomic_DNA"/>
</dbReference>
<dbReference type="AlphaFoldDB" id="A0A9W6IVV4"/>
<proteinExistence type="predicted"/>
<evidence type="ECO:0000313" key="10">
    <source>
        <dbReference type="Proteomes" id="UP000758856"/>
    </source>
</evidence>
<keyword evidence="4 6" id="KW-1133">Transmembrane helix</keyword>